<feature type="transmembrane region" description="Helical" evidence="13">
    <location>
        <begin position="195"/>
        <end position="218"/>
    </location>
</feature>
<keyword evidence="10 11" id="KW-0807">Transducer</keyword>
<reference evidence="15" key="1">
    <citation type="journal article" date="2021" name="Evol. Appl.">
        <title>The genome of the Pyrenean desman and the effects of bottlenecks and inbreeding on the genomic landscape of an endangered species.</title>
        <authorList>
            <person name="Escoda L."/>
            <person name="Castresana J."/>
        </authorList>
    </citation>
    <scope>NUCLEOTIDE SEQUENCE</scope>
    <source>
        <strain evidence="15">IBE-C5619</strain>
    </source>
</reference>
<evidence type="ECO:0000256" key="3">
    <source>
        <dbReference type="ARBA" id="ARBA00022692"/>
    </source>
</evidence>
<dbReference type="GO" id="GO:0042923">
    <property type="term" value="F:neuropeptide binding"/>
    <property type="evidence" value="ECO:0007669"/>
    <property type="project" value="TreeGrafter"/>
</dbReference>
<dbReference type="InterPro" id="IPR009150">
    <property type="entry name" value="Neuropept_B/W_rcpt"/>
</dbReference>
<evidence type="ECO:0000256" key="2">
    <source>
        <dbReference type="ARBA" id="ARBA00022475"/>
    </source>
</evidence>
<dbReference type="OrthoDB" id="6076970at2759"/>
<dbReference type="PROSITE" id="PS00237">
    <property type="entry name" value="G_PROTEIN_RECEP_F1_1"/>
    <property type="match status" value="1"/>
</dbReference>
<dbReference type="InterPro" id="IPR000276">
    <property type="entry name" value="GPCR_Rhodpsn"/>
</dbReference>
<keyword evidence="5 11" id="KW-0297">G-protein coupled receptor</keyword>
<feature type="transmembrane region" description="Helical" evidence="13">
    <location>
        <begin position="328"/>
        <end position="351"/>
    </location>
</feature>
<evidence type="ECO:0000256" key="13">
    <source>
        <dbReference type="SAM" id="Phobius"/>
    </source>
</evidence>
<dbReference type="Proteomes" id="UP000700334">
    <property type="component" value="Unassembled WGS sequence"/>
</dbReference>
<protein>
    <submittedName>
        <fullName evidence="15">Neuropeptides B/W receptor type 1</fullName>
    </submittedName>
</protein>
<feature type="domain" description="G-protein coupled receptors family 1 profile" evidence="14">
    <location>
        <begin position="95"/>
        <end position="348"/>
    </location>
</feature>
<proteinExistence type="inferred from homology"/>
<keyword evidence="16" id="KW-1185">Reference proteome</keyword>
<feature type="transmembrane region" description="Helical" evidence="13">
    <location>
        <begin position="246"/>
        <end position="269"/>
    </location>
</feature>
<feature type="compositionally biased region" description="Basic and acidic residues" evidence="12">
    <location>
        <begin position="1"/>
        <end position="13"/>
    </location>
</feature>
<feature type="compositionally biased region" description="Polar residues" evidence="12">
    <location>
        <begin position="39"/>
        <end position="53"/>
    </location>
</feature>
<accession>A0A8J6AGC5</accession>
<dbReference type="Pfam" id="PF00001">
    <property type="entry name" value="7tm_1"/>
    <property type="match status" value="1"/>
</dbReference>
<dbReference type="GO" id="GO:0008188">
    <property type="term" value="F:neuropeptide receptor activity"/>
    <property type="evidence" value="ECO:0007669"/>
    <property type="project" value="InterPro"/>
</dbReference>
<feature type="region of interest" description="Disordered" evidence="12">
    <location>
        <begin position="1"/>
        <end position="70"/>
    </location>
</feature>
<dbReference type="FunFam" id="1.20.1070.10:FF:000102">
    <property type="entry name" value="neuropeptides B/W receptor type 1"/>
    <property type="match status" value="1"/>
</dbReference>
<dbReference type="Gene3D" id="1.20.1070.10">
    <property type="entry name" value="Rhodopsin 7-helix transmembrane proteins"/>
    <property type="match status" value="1"/>
</dbReference>
<evidence type="ECO:0000313" key="15">
    <source>
        <dbReference type="EMBL" id="KAG8516685.1"/>
    </source>
</evidence>
<keyword evidence="9" id="KW-0325">Glycoprotein</keyword>
<evidence type="ECO:0000256" key="10">
    <source>
        <dbReference type="ARBA" id="ARBA00023224"/>
    </source>
</evidence>
<dbReference type="GO" id="GO:0043005">
    <property type="term" value="C:neuron projection"/>
    <property type="evidence" value="ECO:0007669"/>
    <property type="project" value="TreeGrafter"/>
</dbReference>
<evidence type="ECO:0000256" key="4">
    <source>
        <dbReference type="ARBA" id="ARBA00022989"/>
    </source>
</evidence>
<evidence type="ECO:0000256" key="9">
    <source>
        <dbReference type="ARBA" id="ARBA00023180"/>
    </source>
</evidence>
<keyword evidence="2" id="KW-1003">Cell membrane</keyword>
<feature type="transmembrane region" description="Helical" evidence="13">
    <location>
        <begin position="77"/>
        <end position="104"/>
    </location>
</feature>
<evidence type="ECO:0000256" key="7">
    <source>
        <dbReference type="ARBA" id="ARBA00023157"/>
    </source>
</evidence>
<evidence type="ECO:0000256" key="5">
    <source>
        <dbReference type="ARBA" id="ARBA00023040"/>
    </source>
</evidence>
<dbReference type="SUPFAM" id="SSF81321">
    <property type="entry name" value="Family A G protein-coupled receptor-like"/>
    <property type="match status" value="1"/>
</dbReference>
<sequence>MPPKHAPAERTEKSPASGHQRPAQVRVDAGSGLRASEMHNATSSELGPTNTSCPMPELGCPNASSEPPPPPPLPPPLVVAVPVVYAVICAVGLAGNSAVLYVLLRSPRMKTVTNLFILNLAIADELFTLVLPINIADFLLRRWPFGELMCKLIVAIDQYNTFSSLYFLTVMSADRYLVVLATAESRRLTRRTYGAARAVSLAVWGFVTLVVLPFAVFARLDDEQGRRQCVLVFPHPEAFWWRASRLYTLVLGFAIPVSTICVLYTTLLCRLRSIRLDSHAKALDRAKKRVTFLVVAILAVCLLCWTPYHLSTVVALTTDLPQTPLVIAVSYFITSLSYANSCLNPFLYAFLDDSFRRSLRQLLVCRPAA</sequence>
<keyword evidence="6 13" id="KW-0472">Membrane</keyword>
<gene>
    <name evidence="15" type="ORF">J0S82_015969</name>
</gene>
<dbReference type="GO" id="GO:0005886">
    <property type="term" value="C:plasma membrane"/>
    <property type="evidence" value="ECO:0007669"/>
    <property type="project" value="UniProtKB-SubCell"/>
</dbReference>
<dbReference type="PROSITE" id="PS50262">
    <property type="entry name" value="G_PROTEIN_RECEP_F1_2"/>
    <property type="match status" value="1"/>
</dbReference>
<keyword evidence="4 13" id="KW-1133">Transmembrane helix</keyword>
<dbReference type="PANTHER" id="PTHR24229:SF47">
    <property type="entry name" value="NEUROPEPTIDES B_W RECEPTOR TYPE 1"/>
    <property type="match status" value="1"/>
</dbReference>
<dbReference type="InterPro" id="IPR017452">
    <property type="entry name" value="GPCR_Rhodpsn_7TM"/>
</dbReference>
<dbReference type="EMBL" id="JAGFMF010011669">
    <property type="protein sequence ID" value="KAG8516685.1"/>
    <property type="molecule type" value="Genomic_DNA"/>
</dbReference>
<comment type="caution">
    <text evidence="15">The sequence shown here is derived from an EMBL/GenBank/DDBJ whole genome shotgun (WGS) entry which is preliminary data.</text>
</comment>
<evidence type="ECO:0000256" key="6">
    <source>
        <dbReference type="ARBA" id="ARBA00023136"/>
    </source>
</evidence>
<keyword evidence="15" id="KW-0527">Neuropeptide</keyword>
<comment type="subcellular location">
    <subcellularLocation>
        <location evidence="1">Cell membrane</location>
        <topology evidence="1">Multi-pass membrane protein</topology>
    </subcellularLocation>
</comment>
<evidence type="ECO:0000256" key="8">
    <source>
        <dbReference type="ARBA" id="ARBA00023170"/>
    </source>
</evidence>
<dbReference type="AlphaFoldDB" id="A0A8J6AGC5"/>
<comment type="similarity">
    <text evidence="11">Belongs to the G-protein coupled receptor 1 family.</text>
</comment>
<evidence type="ECO:0000313" key="16">
    <source>
        <dbReference type="Proteomes" id="UP000700334"/>
    </source>
</evidence>
<evidence type="ECO:0000256" key="11">
    <source>
        <dbReference type="RuleBase" id="RU000688"/>
    </source>
</evidence>
<keyword evidence="3 11" id="KW-0812">Transmembrane</keyword>
<name>A0A8J6AGC5_GALPY</name>
<evidence type="ECO:0000256" key="1">
    <source>
        <dbReference type="ARBA" id="ARBA00004651"/>
    </source>
</evidence>
<keyword evidence="8 11" id="KW-0675">Receptor</keyword>
<dbReference type="PANTHER" id="PTHR24229">
    <property type="entry name" value="NEUROPEPTIDES RECEPTOR"/>
    <property type="match status" value="1"/>
</dbReference>
<dbReference type="PRINTS" id="PR01855">
    <property type="entry name" value="NRPEPTIDEWR"/>
</dbReference>
<keyword evidence="7" id="KW-1015">Disulfide bond</keyword>
<evidence type="ECO:0000256" key="12">
    <source>
        <dbReference type="SAM" id="MobiDB-lite"/>
    </source>
</evidence>
<dbReference type="CDD" id="cd15087">
    <property type="entry name" value="7tmA_NPBWR"/>
    <property type="match status" value="1"/>
</dbReference>
<feature type="transmembrane region" description="Helical" evidence="13">
    <location>
        <begin position="290"/>
        <end position="308"/>
    </location>
</feature>
<dbReference type="PRINTS" id="PR00237">
    <property type="entry name" value="GPCRRHODOPSN"/>
</dbReference>
<organism evidence="15 16">
    <name type="scientific">Galemys pyrenaicus</name>
    <name type="common">Iberian desman</name>
    <name type="synonym">Pyrenean desman</name>
    <dbReference type="NCBI Taxonomy" id="202257"/>
    <lineage>
        <taxon>Eukaryota</taxon>
        <taxon>Metazoa</taxon>
        <taxon>Chordata</taxon>
        <taxon>Craniata</taxon>
        <taxon>Vertebrata</taxon>
        <taxon>Euteleostomi</taxon>
        <taxon>Mammalia</taxon>
        <taxon>Eutheria</taxon>
        <taxon>Laurasiatheria</taxon>
        <taxon>Eulipotyphla</taxon>
        <taxon>Talpidae</taxon>
        <taxon>Galemys</taxon>
    </lineage>
</organism>
<evidence type="ECO:0000259" key="14">
    <source>
        <dbReference type="PROSITE" id="PS50262"/>
    </source>
</evidence>